<accession>A0ABZ0IC41</accession>
<evidence type="ECO:0000313" key="2">
    <source>
        <dbReference type="EMBL" id="WOJ97104.1"/>
    </source>
</evidence>
<gene>
    <name evidence="2" type="ORF">R0137_00685</name>
</gene>
<feature type="transmembrane region" description="Helical" evidence="1">
    <location>
        <begin position="87"/>
        <end position="105"/>
    </location>
</feature>
<evidence type="ECO:0000313" key="3">
    <source>
        <dbReference type="Proteomes" id="UP001626549"/>
    </source>
</evidence>
<sequence>MPRVETSSYQLMKIHILNAVDLSKDAIHIYVGLAVFLVAIVVWQRGRISWLSLLPVVAIAIIMEALDLHDDSRSFGYLRWGASAHDFVNTVFWPTVLVITNRLIAFKR</sequence>
<keyword evidence="1" id="KW-0812">Transmembrane</keyword>
<organism evidence="2 3">
    <name type="scientific">Congregibacter brevis</name>
    <dbReference type="NCBI Taxonomy" id="3081201"/>
    <lineage>
        <taxon>Bacteria</taxon>
        <taxon>Pseudomonadati</taxon>
        <taxon>Pseudomonadota</taxon>
        <taxon>Gammaproteobacteria</taxon>
        <taxon>Cellvibrionales</taxon>
        <taxon>Halieaceae</taxon>
        <taxon>Congregibacter</taxon>
    </lineage>
</organism>
<keyword evidence="1" id="KW-0472">Membrane</keyword>
<reference evidence="2 3" key="1">
    <citation type="submission" date="2023-10" db="EMBL/GenBank/DDBJ databases">
        <title>Two novel species belonging to the OM43/NOR5 clade.</title>
        <authorList>
            <person name="Park M."/>
        </authorList>
    </citation>
    <scope>NUCLEOTIDE SEQUENCE [LARGE SCALE GENOMIC DNA]</scope>
    <source>
        <strain evidence="2 3">IMCC45268</strain>
    </source>
</reference>
<protein>
    <submittedName>
        <fullName evidence="2">Uncharacterized protein</fullName>
    </submittedName>
</protein>
<proteinExistence type="predicted"/>
<dbReference type="Proteomes" id="UP001626549">
    <property type="component" value="Chromosome"/>
</dbReference>
<feature type="transmembrane region" description="Helical" evidence="1">
    <location>
        <begin position="50"/>
        <end position="67"/>
    </location>
</feature>
<name>A0ABZ0IC41_9GAMM</name>
<evidence type="ECO:0000256" key="1">
    <source>
        <dbReference type="SAM" id="Phobius"/>
    </source>
</evidence>
<dbReference type="RefSeq" id="WP_407327790.1">
    <property type="nucleotide sequence ID" value="NZ_CP136865.1"/>
</dbReference>
<dbReference type="EMBL" id="CP136865">
    <property type="protein sequence ID" value="WOJ97104.1"/>
    <property type="molecule type" value="Genomic_DNA"/>
</dbReference>
<keyword evidence="3" id="KW-1185">Reference proteome</keyword>
<keyword evidence="1" id="KW-1133">Transmembrane helix</keyword>
<feature type="transmembrane region" description="Helical" evidence="1">
    <location>
        <begin position="27"/>
        <end position="43"/>
    </location>
</feature>